<evidence type="ECO:0000313" key="2">
    <source>
        <dbReference type="EMBL" id="PKQ69766.1"/>
    </source>
</evidence>
<keyword evidence="3" id="KW-1185">Reference proteome</keyword>
<feature type="domain" description="Lipid/polyisoprenoid-binding YceI-like" evidence="1">
    <location>
        <begin position="47"/>
        <end position="228"/>
    </location>
</feature>
<dbReference type="InterPro" id="IPR036761">
    <property type="entry name" value="TTHA0802/YceI-like_sf"/>
</dbReference>
<evidence type="ECO:0000313" key="3">
    <source>
        <dbReference type="Proteomes" id="UP000233387"/>
    </source>
</evidence>
<dbReference type="Gene3D" id="2.40.128.110">
    <property type="entry name" value="Lipid/polyisoprenoid-binding, YceI-like"/>
    <property type="match status" value="1"/>
</dbReference>
<dbReference type="SMART" id="SM00867">
    <property type="entry name" value="YceI"/>
    <property type="match status" value="1"/>
</dbReference>
<reference evidence="2 3" key="1">
    <citation type="submission" date="2017-06" db="EMBL/GenBank/DDBJ databases">
        <title>Raineya orbicola gen. nov., sp. nov. a slightly thermophilic bacterium of the phylum Bacteroidetes and the description of Raineyaceae fam. nov.</title>
        <authorList>
            <person name="Albuquerque L."/>
            <person name="Polonia A.R.M."/>
            <person name="Barroso C."/>
            <person name="Froufe H.J.C."/>
            <person name="Lage O."/>
            <person name="Lobo-Da-Cunha A."/>
            <person name="Egas C."/>
            <person name="Da Costa M.S."/>
        </authorList>
    </citation>
    <scope>NUCLEOTIDE SEQUENCE [LARGE SCALE GENOMIC DNA]</scope>
    <source>
        <strain evidence="2 3">SPSPC-11</strain>
    </source>
</reference>
<proteinExistence type="predicted"/>
<dbReference type="PROSITE" id="PS51257">
    <property type="entry name" value="PROKAR_LIPOPROTEIN"/>
    <property type="match status" value="1"/>
</dbReference>
<dbReference type="InterPro" id="IPR007372">
    <property type="entry name" value="Lipid/polyisoprenoid-bd_YceI"/>
</dbReference>
<dbReference type="RefSeq" id="WP_101358488.1">
    <property type="nucleotide sequence ID" value="NZ_NKXO01000016.1"/>
</dbReference>
<protein>
    <submittedName>
        <fullName evidence="2">YceI-like domain</fullName>
    </submittedName>
</protein>
<dbReference type="Pfam" id="PF04264">
    <property type="entry name" value="YceI"/>
    <property type="match status" value="1"/>
</dbReference>
<gene>
    <name evidence="2" type="ORF">Rain11_1221</name>
</gene>
<dbReference type="PANTHER" id="PTHR34406">
    <property type="entry name" value="PROTEIN YCEI"/>
    <property type="match status" value="1"/>
</dbReference>
<dbReference type="Proteomes" id="UP000233387">
    <property type="component" value="Unassembled WGS sequence"/>
</dbReference>
<accession>A0A2N3IHI8</accession>
<dbReference type="OrthoDB" id="951410at2"/>
<dbReference type="AlphaFoldDB" id="A0A2N3IHI8"/>
<organism evidence="2 3">
    <name type="scientific">Raineya orbicola</name>
    <dbReference type="NCBI Taxonomy" id="2016530"/>
    <lineage>
        <taxon>Bacteria</taxon>
        <taxon>Pseudomonadati</taxon>
        <taxon>Bacteroidota</taxon>
        <taxon>Cytophagia</taxon>
        <taxon>Cytophagales</taxon>
        <taxon>Raineyaceae</taxon>
        <taxon>Raineya</taxon>
    </lineage>
</organism>
<evidence type="ECO:0000259" key="1">
    <source>
        <dbReference type="SMART" id="SM00867"/>
    </source>
</evidence>
<name>A0A2N3IHI8_9BACT</name>
<comment type="caution">
    <text evidence="2">The sequence shown here is derived from an EMBL/GenBank/DDBJ whole genome shotgun (WGS) entry which is preliminary data.</text>
</comment>
<dbReference type="EMBL" id="NKXO01000016">
    <property type="protein sequence ID" value="PKQ69766.1"/>
    <property type="molecule type" value="Genomic_DNA"/>
</dbReference>
<dbReference type="PANTHER" id="PTHR34406:SF1">
    <property type="entry name" value="PROTEIN YCEI"/>
    <property type="match status" value="1"/>
</dbReference>
<dbReference type="SUPFAM" id="SSF101874">
    <property type="entry name" value="YceI-like"/>
    <property type="match status" value="1"/>
</dbReference>
<sequence>MKSLEILGIFLSGAILFASCESAPKSDEAKTGEAQKVDSTKAAEAQTLKVDVANSVITWVGTKPTGKHNGTFALSEGSVSVKEGKIVGGKFVIDVKSLKVLDIPETEKENAKLTGHLKSPDFLDAEKFPTATFEVVSVEPYKADTTQKVSEKDKEYTLENPTHSITGNLTMKGVTKSITFPAIVKLEGGKMEAEAKFNINRKDWGMEWGITDKLISNTVHMGFKISAGVAK</sequence>